<keyword evidence="4" id="KW-1185">Reference proteome</keyword>
<dbReference type="RefSeq" id="WP_219870708.1">
    <property type="nucleotide sequence ID" value="NZ_JAHZIJ010000001.1"/>
</dbReference>
<sequence>MSRMEKFGSRHRNVQSQGSGEPAVQTRVADAGIPSRRKTHPSNKGQMTKWFYRFLIVLFLMLLGGLLLWGKHNSGELPLK</sequence>
<protein>
    <submittedName>
        <fullName evidence="3">Uncharacterized protein</fullName>
    </submittedName>
</protein>
<accession>A0ABS7D258</accession>
<organism evidence="3 4">
    <name type="scientific">Paenibacillus oenotherae</name>
    <dbReference type="NCBI Taxonomy" id="1435645"/>
    <lineage>
        <taxon>Bacteria</taxon>
        <taxon>Bacillati</taxon>
        <taxon>Bacillota</taxon>
        <taxon>Bacilli</taxon>
        <taxon>Bacillales</taxon>
        <taxon>Paenibacillaceae</taxon>
        <taxon>Paenibacillus</taxon>
    </lineage>
</organism>
<gene>
    <name evidence="3" type="ORF">K0T92_01830</name>
</gene>
<evidence type="ECO:0000313" key="4">
    <source>
        <dbReference type="Proteomes" id="UP000812277"/>
    </source>
</evidence>
<dbReference type="EMBL" id="JAHZIJ010000001">
    <property type="protein sequence ID" value="MBW7473481.1"/>
    <property type="molecule type" value="Genomic_DNA"/>
</dbReference>
<evidence type="ECO:0000256" key="1">
    <source>
        <dbReference type="SAM" id="MobiDB-lite"/>
    </source>
</evidence>
<evidence type="ECO:0000256" key="2">
    <source>
        <dbReference type="SAM" id="Phobius"/>
    </source>
</evidence>
<keyword evidence="2" id="KW-0472">Membrane</keyword>
<feature type="region of interest" description="Disordered" evidence="1">
    <location>
        <begin position="1"/>
        <end position="44"/>
    </location>
</feature>
<proteinExistence type="predicted"/>
<evidence type="ECO:0000313" key="3">
    <source>
        <dbReference type="EMBL" id="MBW7473481.1"/>
    </source>
</evidence>
<dbReference type="Proteomes" id="UP000812277">
    <property type="component" value="Unassembled WGS sequence"/>
</dbReference>
<comment type="caution">
    <text evidence="3">The sequence shown here is derived from an EMBL/GenBank/DDBJ whole genome shotgun (WGS) entry which is preliminary data.</text>
</comment>
<keyword evidence="2" id="KW-0812">Transmembrane</keyword>
<name>A0ABS7D258_9BACL</name>
<reference evidence="3 4" key="1">
    <citation type="submission" date="2021-07" db="EMBL/GenBank/DDBJ databases">
        <title>Paenibacillus radiodurans sp. nov., isolated from the southeastern edge of Tengger Desert.</title>
        <authorList>
            <person name="Zhang G."/>
        </authorList>
    </citation>
    <scope>NUCLEOTIDE SEQUENCE [LARGE SCALE GENOMIC DNA]</scope>
    <source>
        <strain evidence="3 4">DT7-4</strain>
    </source>
</reference>
<keyword evidence="2" id="KW-1133">Transmembrane helix</keyword>
<feature type="transmembrane region" description="Helical" evidence="2">
    <location>
        <begin position="50"/>
        <end position="70"/>
    </location>
</feature>